<evidence type="ECO:0000313" key="2">
    <source>
        <dbReference type="EMBL" id="EER09128.1"/>
    </source>
</evidence>
<name>C5L2B6_PERM5</name>
<accession>C5L2B6</accession>
<dbReference type="EMBL" id="GG678581">
    <property type="protein sequence ID" value="EER09128.1"/>
    <property type="molecule type" value="Genomic_DNA"/>
</dbReference>
<reference evidence="2 3" key="1">
    <citation type="submission" date="2008-07" db="EMBL/GenBank/DDBJ databases">
        <authorList>
            <person name="El-Sayed N."/>
            <person name="Caler E."/>
            <person name="Inman J."/>
            <person name="Amedeo P."/>
            <person name="Hass B."/>
            <person name="Wortman J."/>
        </authorList>
    </citation>
    <scope>NUCLEOTIDE SEQUENCE [LARGE SCALE GENOMIC DNA]</scope>
    <source>
        <strain evidence="3">ATCC 50983 / TXsc</strain>
    </source>
</reference>
<feature type="compositionally biased region" description="Pro residues" evidence="1">
    <location>
        <begin position="219"/>
        <end position="228"/>
    </location>
</feature>
<feature type="compositionally biased region" description="Low complexity" evidence="1">
    <location>
        <begin position="229"/>
        <end position="245"/>
    </location>
</feature>
<evidence type="ECO:0000313" key="3">
    <source>
        <dbReference type="Proteomes" id="UP000007800"/>
    </source>
</evidence>
<protein>
    <recommendedName>
        <fullName evidence="4">Chitin-binding type-4 domain-containing protein</fullName>
    </recommendedName>
</protein>
<gene>
    <name evidence="2" type="ORF">Pmar_PMAR024152</name>
</gene>
<evidence type="ECO:0008006" key="4">
    <source>
        <dbReference type="Google" id="ProtNLM"/>
    </source>
</evidence>
<dbReference type="OMA" id="WRNNGHA"/>
<dbReference type="RefSeq" id="XP_002777312.1">
    <property type="nucleotide sequence ID" value="XM_002777266.1"/>
</dbReference>
<dbReference type="OrthoDB" id="428397at2759"/>
<dbReference type="GeneID" id="9065299"/>
<dbReference type="AlphaFoldDB" id="C5L2B6"/>
<feature type="compositionally biased region" description="Low complexity" evidence="1">
    <location>
        <begin position="209"/>
        <end position="218"/>
    </location>
</feature>
<evidence type="ECO:0000256" key="1">
    <source>
        <dbReference type="SAM" id="MobiDB-lite"/>
    </source>
</evidence>
<dbReference type="InParanoid" id="C5L2B6"/>
<proteinExistence type="predicted"/>
<feature type="region of interest" description="Disordered" evidence="1">
    <location>
        <begin position="199"/>
        <end position="250"/>
    </location>
</feature>
<dbReference type="Gene3D" id="2.70.50.70">
    <property type="match status" value="1"/>
</dbReference>
<sequence>MFLVPSSIFHVALLGAFIRLSVGHSWMFYLEGDIEDGYPRMGISGPDDDYFTRYICPLKTLKECFLEPKHEILLDQSSLRPCRTSGSPGAPNVEEIAAVTAGKKLRIEWRNNGHAHNGESEGSCVSIRITPYKADPDWADFEVVETCMPYYHDNFDTSGEITIPESYAAGKYTISWMWEFGPFYFGACADVLVENTNSVETDPPATTEATVSADASPTTTPPPPPPPAAATTTPTPARKTPKTATSGGGKTLYEQYQDHGCTGLDNPGASDHLGGVIYARTCRGQELTEEQLI</sequence>
<organism evidence="3">
    <name type="scientific">Perkinsus marinus (strain ATCC 50983 / TXsc)</name>
    <dbReference type="NCBI Taxonomy" id="423536"/>
    <lineage>
        <taxon>Eukaryota</taxon>
        <taxon>Sar</taxon>
        <taxon>Alveolata</taxon>
        <taxon>Perkinsozoa</taxon>
        <taxon>Perkinsea</taxon>
        <taxon>Perkinsida</taxon>
        <taxon>Perkinsidae</taxon>
        <taxon>Perkinsus</taxon>
    </lineage>
</organism>
<keyword evidence="3" id="KW-1185">Reference proteome</keyword>
<dbReference type="Proteomes" id="UP000007800">
    <property type="component" value="Unassembled WGS sequence"/>
</dbReference>